<name>A0A0G4H662_VITBC</name>
<organism evidence="1 2">
    <name type="scientific">Vitrella brassicaformis (strain CCMP3155)</name>
    <dbReference type="NCBI Taxonomy" id="1169540"/>
    <lineage>
        <taxon>Eukaryota</taxon>
        <taxon>Sar</taxon>
        <taxon>Alveolata</taxon>
        <taxon>Colpodellida</taxon>
        <taxon>Vitrellaceae</taxon>
        <taxon>Vitrella</taxon>
    </lineage>
</organism>
<dbReference type="VEuPathDB" id="CryptoDB:Vbra_23258"/>
<protein>
    <submittedName>
        <fullName evidence="1">Uncharacterized protein</fullName>
    </submittedName>
</protein>
<dbReference type="Proteomes" id="UP000041254">
    <property type="component" value="Unassembled WGS sequence"/>
</dbReference>
<evidence type="ECO:0000313" key="2">
    <source>
        <dbReference type="Proteomes" id="UP000041254"/>
    </source>
</evidence>
<evidence type="ECO:0000313" key="1">
    <source>
        <dbReference type="EMBL" id="CEM39078.1"/>
    </source>
</evidence>
<dbReference type="AlphaFoldDB" id="A0A0G4H662"/>
<keyword evidence="2" id="KW-1185">Reference proteome</keyword>
<accession>A0A0G4H662</accession>
<reference evidence="1 2" key="1">
    <citation type="submission" date="2014-11" db="EMBL/GenBank/DDBJ databases">
        <authorList>
            <person name="Zhu J."/>
            <person name="Qi W."/>
            <person name="Song R."/>
        </authorList>
    </citation>
    <scope>NUCLEOTIDE SEQUENCE [LARGE SCALE GENOMIC DNA]</scope>
</reference>
<dbReference type="EMBL" id="CDMY01001021">
    <property type="protein sequence ID" value="CEM39078.1"/>
    <property type="molecule type" value="Genomic_DNA"/>
</dbReference>
<proteinExistence type="predicted"/>
<gene>
    <name evidence="1" type="ORF">Vbra_23258</name>
</gene>
<sequence length="133" mass="14602">MYPIPIIPECSVSVGASQRFCHGQRPLRLLQERITLTHHSIRRSLLLLCPLAGPTAEELFVFQLQVCVRAAVWRLARAAVILDSLAIGGLASRTNHSGLDGPFCISLMLSMTSAFMALTEVAGRPRVSHIERL</sequence>
<dbReference type="InParanoid" id="A0A0G4H662"/>